<evidence type="ECO:0000256" key="12">
    <source>
        <dbReference type="HAMAP-Rule" id="MF_00034"/>
    </source>
</evidence>
<dbReference type="CDD" id="cd16962">
    <property type="entry name" value="RuvC"/>
    <property type="match status" value="1"/>
</dbReference>
<evidence type="ECO:0000256" key="2">
    <source>
        <dbReference type="ARBA" id="ARBA00022490"/>
    </source>
</evidence>
<dbReference type="Gene3D" id="3.30.420.10">
    <property type="entry name" value="Ribonuclease H-like superfamily/Ribonuclease H"/>
    <property type="match status" value="1"/>
</dbReference>
<dbReference type="PANTHER" id="PTHR30194:SF3">
    <property type="entry name" value="CROSSOVER JUNCTION ENDODEOXYRIBONUCLEASE RUVC"/>
    <property type="match status" value="1"/>
</dbReference>
<evidence type="ECO:0000256" key="8">
    <source>
        <dbReference type="ARBA" id="ARBA00022842"/>
    </source>
</evidence>
<evidence type="ECO:0000256" key="5">
    <source>
        <dbReference type="ARBA" id="ARBA00022759"/>
    </source>
</evidence>
<dbReference type="Proteomes" id="UP000525298">
    <property type="component" value="Unassembled WGS sequence"/>
</dbReference>
<evidence type="ECO:0000313" key="14">
    <source>
        <dbReference type="Proteomes" id="UP000525298"/>
    </source>
</evidence>
<keyword evidence="14" id="KW-1185">Reference proteome</keyword>
<dbReference type="SUPFAM" id="SSF53098">
    <property type="entry name" value="Ribonuclease H-like"/>
    <property type="match status" value="1"/>
</dbReference>
<dbReference type="PANTHER" id="PTHR30194">
    <property type="entry name" value="CROSSOVER JUNCTION ENDODEOXYRIBONUCLEASE RUVC"/>
    <property type="match status" value="1"/>
</dbReference>
<keyword evidence="6 12" id="KW-0227">DNA damage</keyword>
<feature type="active site" evidence="12">
    <location>
        <position position="142"/>
    </location>
</feature>
<evidence type="ECO:0000256" key="9">
    <source>
        <dbReference type="ARBA" id="ARBA00023125"/>
    </source>
</evidence>
<comment type="subcellular location">
    <subcellularLocation>
        <location evidence="12">Cytoplasm</location>
    </subcellularLocation>
</comment>
<feature type="binding site" evidence="12">
    <location>
        <position position="142"/>
    </location>
    <ligand>
        <name>Mg(2+)</name>
        <dbReference type="ChEBI" id="CHEBI:18420"/>
        <label>1</label>
    </ligand>
</feature>
<dbReference type="EMBL" id="JACDUS010000003">
    <property type="protein sequence ID" value="MBA2881235.1"/>
    <property type="molecule type" value="Genomic_DNA"/>
</dbReference>
<keyword evidence="2 12" id="KW-0963">Cytoplasm</keyword>
<evidence type="ECO:0000313" key="13">
    <source>
        <dbReference type="EMBL" id="MBA2881235.1"/>
    </source>
</evidence>
<sequence length="172" mass="18300">MATFLGIDPGLAATGIAVVEGTGMTVARYSYGTIRTEAKALLSERLNAIFEEISTILARVSPDAMLLEDVFSLPRYPKSGISLGQVTGVLMLAGHRAMIPVHAIAVREVKQILTGNGNAGKRQLEATVRRRLEHPEPISPSHASDALALALVGLYRVGPAPAQTGCRTRKKC</sequence>
<evidence type="ECO:0000256" key="6">
    <source>
        <dbReference type="ARBA" id="ARBA00022763"/>
    </source>
</evidence>
<protein>
    <recommendedName>
        <fullName evidence="12">Crossover junction endodeoxyribonuclease RuvC</fullName>
        <ecNumber evidence="12">3.1.21.10</ecNumber>
    </recommendedName>
    <alternativeName>
        <fullName evidence="12">Holliday junction nuclease RuvC</fullName>
    </alternativeName>
    <alternativeName>
        <fullName evidence="12">Holliday junction resolvase RuvC</fullName>
    </alternativeName>
</protein>
<keyword evidence="7 12" id="KW-0378">Hydrolase</keyword>
<keyword evidence="3 12" id="KW-0540">Nuclease</keyword>
<keyword evidence="8 12" id="KW-0460">Magnesium</keyword>
<dbReference type="InterPro" id="IPR036397">
    <property type="entry name" value="RNaseH_sf"/>
</dbReference>
<feature type="binding site" evidence="12">
    <location>
        <position position="68"/>
    </location>
    <ligand>
        <name>Mg(2+)</name>
        <dbReference type="ChEBI" id="CHEBI:18420"/>
        <label>2</label>
    </ligand>
</feature>
<dbReference type="GO" id="GO:0003677">
    <property type="term" value="F:DNA binding"/>
    <property type="evidence" value="ECO:0007669"/>
    <property type="project" value="UniProtKB-KW"/>
</dbReference>
<name>A0A7W0C8P5_9BACT</name>
<evidence type="ECO:0000256" key="4">
    <source>
        <dbReference type="ARBA" id="ARBA00022723"/>
    </source>
</evidence>
<keyword evidence="10 12" id="KW-0233">DNA recombination</keyword>
<dbReference type="GO" id="GO:0005737">
    <property type="term" value="C:cytoplasm"/>
    <property type="evidence" value="ECO:0007669"/>
    <property type="project" value="UniProtKB-SubCell"/>
</dbReference>
<evidence type="ECO:0000256" key="3">
    <source>
        <dbReference type="ARBA" id="ARBA00022722"/>
    </source>
</evidence>
<dbReference type="AlphaFoldDB" id="A0A7W0C8P5"/>
<gene>
    <name evidence="12" type="primary">ruvC</name>
    <name evidence="13" type="ORF">HNR65_001561</name>
</gene>
<dbReference type="GO" id="GO:0048476">
    <property type="term" value="C:Holliday junction resolvase complex"/>
    <property type="evidence" value="ECO:0007669"/>
    <property type="project" value="UniProtKB-UniRule"/>
</dbReference>
<dbReference type="EC" id="3.1.21.10" evidence="12"/>
<comment type="subunit">
    <text evidence="12">Homodimer which binds Holliday junction (HJ) DNA. The HJ becomes 2-fold symmetrical on binding to RuvC with unstacked arms; it has a different conformation from HJ DNA in complex with RuvA. In the full resolvosome a probable DNA-RuvA(4)-RuvB(12)-RuvC(2) complex forms which resolves the HJ.</text>
</comment>
<dbReference type="GO" id="GO:0006310">
    <property type="term" value="P:DNA recombination"/>
    <property type="evidence" value="ECO:0007669"/>
    <property type="project" value="UniProtKB-UniRule"/>
</dbReference>
<evidence type="ECO:0000256" key="10">
    <source>
        <dbReference type="ARBA" id="ARBA00023172"/>
    </source>
</evidence>
<dbReference type="GO" id="GO:0000287">
    <property type="term" value="F:magnesium ion binding"/>
    <property type="evidence" value="ECO:0007669"/>
    <property type="project" value="UniProtKB-UniRule"/>
</dbReference>
<comment type="cofactor">
    <cofactor evidence="12">
        <name>Mg(2+)</name>
        <dbReference type="ChEBI" id="CHEBI:18420"/>
    </cofactor>
    <text evidence="12">Binds 2 Mg(2+) ion per subunit.</text>
</comment>
<comment type="catalytic activity">
    <reaction evidence="12">
        <text>Endonucleolytic cleavage at a junction such as a reciprocal single-stranded crossover between two homologous DNA duplexes (Holliday junction).</text>
        <dbReference type="EC" id="3.1.21.10"/>
    </reaction>
</comment>
<feature type="active site" evidence="12">
    <location>
        <position position="8"/>
    </location>
</feature>
<dbReference type="GO" id="GO:0006281">
    <property type="term" value="P:DNA repair"/>
    <property type="evidence" value="ECO:0007669"/>
    <property type="project" value="UniProtKB-UniRule"/>
</dbReference>
<comment type="caution">
    <text evidence="13">The sequence shown here is derived from an EMBL/GenBank/DDBJ whole genome shotgun (WGS) entry which is preliminary data.</text>
</comment>
<dbReference type="Pfam" id="PF02075">
    <property type="entry name" value="RuvC"/>
    <property type="match status" value="1"/>
</dbReference>
<keyword evidence="4 12" id="KW-0479">Metal-binding</keyword>
<dbReference type="InterPro" id="IPR002176">
    <property type="entry name" value="X-over_junc_endoDNase_RuvC"/>
</dbReference>
<feature type="active site" evidence="12">
    <location>
        <position position="68"/>
    </location>
</feature>
<dbReference type="RefSeq" id="WP_181550885.1">
    <property type="nucleotide sequence ID" value="NZ_JACDUS010000003.1"/>
</dbReference>
<keyword evidence="11 12" id="KW-0234">DNA repair</keyword>
<proteinExistence type="inferred from homology"/>
<keyword evidence="5 12" id="KW-0255">Endonuclease</keyword>
<evidence type="ECO:0000256" key="1">
    <source>
        <dbReference type="ARBA" id="ARBA00009518"/>
    </source>
</evidence>
<dbReference type="PRINTS" id="PR00696">
    <property type="entry name" value="RSOLVASERUVC"/>
</dbReference>
<comment type="function">
    <text evidence="12">The RuvA-RuvB-RuvC complex processes Holliday junction (HJ) DNA during genetic recombination and DNA repair. Endonuclease that resolves HJ intermediates. Cleaves cruciform DNA by making single-stranded nicks across the HJ at symmetrical positions within the homologous arms, yielding a 5'-phosphate and a 3'-hydroxyl group; requires a central core of homology in the junction. The consensus cleavage sequence is 5'-(A/T)TT(C/G)-3'. Cleavage occurs on the 3'-side of the TT dinucleotide at the point of strand exchange. HJ branch migration catalyzed by RuvA-RuvB allows RuvC to scan DNA until it finds its consensus sequence, where it cleaves and resolves the cruciform DNA.</text>
</comment>
<evidence type="ECO:0000256" key="7">
    <source>
        <dbReference type="ARBA" id="ARBA00022801"/>
    </source>
</evidence>
<evidence type="ECO:0000256" key="11">
    <source>
        <dbReference type="ARBA" id="ARBA00023204"/>
    </source>
</evidence>
<feature type="binding site" evidence="12">
    <location>
        <position position="8"/>
    </location>
    <ligand>
        <name>Mg(2+)</name>
        <dbReference type="ChEBI" id="CHEBI:18420"/>
        <label>1</label>
    </ligand>
</feature>
<keyword evidence="9 12" id="KW-0238">DNA-binding</keyword>
<dbReference type="InterPro" id="IPR012337">
    <property type="entry name" value="RNaseH-like_sf"/>
</dbReference>
<dbReference type="HAMAP" id="MF_00034">
    <property type="entry name" value="RuvC"/>
    <property type="match status" value="1"/>
</dbReference>
<accession>A0A7W0C8P5</accession>
<reference evidence="13 14" key="1">
    <citation type="submission" date="2020-07" db="EMBL/GenBank/DDBJ databases">
        <title>Genomic Encyclopedia of Type Strains, Phase IV (KMG-IV): sequencing the most valuable type-strain genomes for metagenomic binning, comparative biology and taxonomic classification.</title>
        <authorList>
            <person name="Goeker M."/>
        </authorList>
    </citation>
    <scope>NUCLEOTIDE SEQUENCE [LARGE SCALE GENOMIC DNA]</scope>
    <source>
        <strain evidence="13 14">DSM 17721</strain>
    </source>
</reference>
<organism evidence="13 14">
    <name type="scientific">Desulfosalsimonas propionicica</name>
    <dbReference type="NCBI Taxonomy" id="332175"/>
    <lineage>
        <taxon>Bacteria</taxon>
        <taxon>Pseudomonadati</taxon>
        <taxon>Thermodesulfobacteriota</taxon>
        <taxon>Desulfobacteria</taxon>
        <taxon>Desulfobacterales</taxon>
        <taxon>Desulfosalsimonadaceae</taxon>
        <taxon>Desulfosalsimonas</taxon>
    </lineage>
</organism>
<dbReference type="GO" id="GO:0008821">
    <property type="term" value="F:crossover junction DNA endonuclease activity"/>
    <property type="evidence" value="ECO:0007669"/>
    <property type="project" value="UniProtKB-UniRule"/>
</dbReference>
<comment type="similarity">
    <text evidence="1 12">Belongs to the RuvC family.</text>
</comment>